<evidence type="ECO:0000313" key="1">
    <source>
        <dbReference type="EMBL" id="GLQ93436.1"/>
    </source>
</evidence>
<dbReference type="Pfam" id="PF13155">
    <property type="entry name" value="Toprim_2"/>
    <property type="match status" value="1"/>
</dbReference>
<accession>A0ABQ5XQ79</accession>
<dbReference type="Proteomes" id="UP001156670">
    <property type="component" value="Unassembled WGS sequence"/>
</dbReference>
<keyword evidence="2" id="KW-1185">Reference proteome</keyword>
<evidence type="ECO:0008006" key="3">
    <source>
        <dbReference type="Google" id="ProtNLM"/>
    </source>
</evidence>
<organism evidence="1 2">
    <name type="scientific">Dyella acidisoli</name>
    <dbReference type="NCBI Taxonomy" id="1867834"/>
    <lineage>
        <taxon>Bacteria</taxon>
        <taxon>Pseudomonadati</taxon>
        <taxon>Pseudomonadota</taxon>
        <taxon>Gammaproteobacteria</taxon>
        <taxon>Lysobacterales</taxon>
        <taxon>Rhodanobacteraceae</taxon>
        <taxon>Dyella</taxon>
    </lineage>
</organism>
<evidence type="ECO:0000313" key="2">
    <source>
        <dbReference type="Proteomes" id="UP001156670"/>
    </source>
</evidence>
<protein>
    <recommendedName>
        <fullName evidence="3">Bifunctional DNA primase/helicase</fullName>
    </recommendedName>
</protein>
<gene>
    <name evidence="1" type="primary">orf37</name>
    <name evidence="1" type="ORF">GCM10007901_23870</name>
</gene>
<dbReference type="Gene3D" id="3.40.1360.10">
    <property type="match status" value="1"/>
</dbReference>
<dbReference type="RefSeq" id="WP_284321147.1">
    <property type="nucleotide sequence ID" value="NZ_BSOB01000018.1"/>
</dbReference>
<proteinExistence type="predicted"/>
<dbReference type="CDD" id="cd01029">
    <property type="entry name" value="TOPRIM_primases"/>
    <property type="match status" value="1"/>
</dbReference>
<dbReference type="InterPro" id="IPR034154">
    <property type="entry name" value="TOPRIM_DnaG/twinkle"/>
</dbReference>
<reference evidence="2" key="1">
    <citation type="journal article" date="2019" name="Int. J. Syst. Evol. Microbiol.">
        <title>The Global Catalogue of Microorganisms (GCM) 10K type strain sequencing project: providing services to taxonomists for standard genome sequencing and annotation.</title>
        <authorList>
            <consortium name="The Broad Institute Genomics Platform"/>
            <consortium name="The Broad Institute Genome Sequencing Center for Infectious Disease"/>
            <person name="Wu L."/>
            <person name="Ma J."/>
        </authorList>
    </citation>
    <scope>NUCLEOTIDE SEQUENCE [LARGE SCALE GENOMIC DNA]</scope>
    <source>
        <strain evidence="2">NBRC 111980</strain>
    </source>
</reference>
<dbReference type="SUPFAM" id="SSF56731">
    <property type="entry name" value="DNA primase core"/>
    <property type="match status" value="1"/>
</dbReference>
<dbReference type="EMBL" id="BSOB01000018">
    <property type="protein sequence ID" value="GLQ93436.1"/>
    <property type="molecule type" value="Genomic_DNA"/>
</dbReference>
<comment type="caution">
    <text evidence="1">The sequence shown here is derived from an EMBL/GenBank/DDBJ whole genome shotgun (WGS) entry which is preliminary data.</text>
</comment>
<sequence length="894" mass="101017">MNTTLHQVITRRLLKDYEFKDKEGTWLREGRCPHCGKKELYTRAESPWVIRCGRENKCGWEGHVKDLYADLFESWSDRFAVTETNPHAAAGAYLTHARGFDITRLRGSYTQESYVDRELDASTATVRFPLPGGGYWERLIDRPQRFGKKKARFNYGSQHAGHWWVPPGLDLKTVDEVWIVEGIFDAIALWLHGIPAVAALTCNNYPRHALEQLATLHGLRRPTLVWALDTDGTDNDGAGQRYIRKWVKEARQQGWDCKAAQIKQTGRGKIDWNDLHQRDRLGPEHLKDYLHEGALLIARTPSEKALLIYNLANKAEFPFEFGNRLWWFKLDLGKYAKAREALEDKDNGLTDDELKDAALQECNAVTPISTCYPRALYYQRNDVTDESWYYFRVSLPDDRPAVKNTFTGAQIMAAAEFGKRLASICAGGLYTGNTAQLMRLMEEQLAGIKTVETIDFIGYSKEHGTYVLGDVAVKDGALYELNSEDYFEIGKLNIKSLLQSMKLTVNANRADYNDAWFSQLWTAFGVKGLVALAFWLGTLFAEQIRASDKSFPFLEVIGEAGAGKTTLIEFLWKLLGREHEGIDPTKSTLAGRTRTFGQVGNLPMVMIEADRSNGADKQHAKQFDWDELKPLYNGRIGRARGIKSAGNETYEPPFRGTVVISQNAVVDASDAVLQRIVHLNFDKSGHSAEGGAAGKALENWSMEQVSGFILAAVRRETKILATMAEYAPGYEAMLKAHPNLKSVRICKNHAQIMALVDALEHVVPISADQKRATFDLLTQMAVDRQQAINADHPIVQEFWELFDHLNETDQGEKLNHSRDDELIAVSLPEFQSRATQFGLRVPAYSDLKRLLPESRARQFQTYRTVNSAIRITDGRGVSVKCWVFRRERAVASKH</sequence>
<name>A0ABQ5XQ79_9GAMM</name>